<dbReference type="AlphaFoldDB" id="A0A0A2MCL1"/>
<dbReference type="EMBL" id="JRLW01000010">
    <property type="protein sequence ID" value="KGO89148.1"/>
    <property type="molecule type" value="Genomic_DNA"/>
</dbReference>
<evidence type="ECO:0000313" key="2">
    <source>
        <dbReference type="Proteomes" id="UP000030121"/>
    </source>
</evidence>
<dbReference type="NCBIfam" id="NF038128">
    <property type="entry name" value="choice_anch_J"/>
    <property type="match status" value="1"/>
</dbReference>
<dbReference type="RefSeq" id="WP_026980411.1">
    <property type="nucleotide sequence ID" value="NZ_AUCZ01000009.1"/>
</dbReference>
<organism evidence="1 2">
    <name type="scientific">Flavobacterium suncheonense GH29-5 = DSM 17707</name>
    <dbReference type="NCBI Taxonomy" id="1121899"/>
    <lineage>
        <taxon>Bacteria</taxon>
        <taxon>Pseudomonadati</taxon>
        <taxon>Bacteroidota</taxon>
        <taxon>Flavobacteriia</taxon>
        <taxon>Flavobacteriales</taxon>
        <taxon>Flavobacteriaceae</taxon>
        <taxon>Flavobacterium</taxon>
    </lineage>
</organism>
<protein>
    <submittedName>
        <fullName evidence="1">Uncharacterized protein</fullName>
    </submittedName>
</protein>
<comment type="caution">
    <text evidence="1">The sequence shown here is derived from an EMBL/GenBank/DDBJ whole genome shotgun (WGS) entry which is preliminary data.</text>
</comment>
<dbReference type="eggNOG" id="COG3291">
    <property type="taxonomic scope" value="Bacteria"/>
</dbReference>
<name>A0A0A2MCL1_9FLAO</name>
<proteinExistence type="predicted"/>
<dbReference type="PROSITE" id="PS51257">
    <property type="entry name" value="PROKAR_LIPOPROTEIN"/>
    <property type="match status" value="1"/>
</dbReference>
<dbReference type="STRING" id="1121899.GCA_000430025_01979"/>
<sequence>MKNIFKSVFMLAATAGLLTSCVNEDDFDIPPVKELILAEGFETTTTGSGSNEVPIALEGWTNYNRTATRKWHSRIFSDNKYAEFSSFYSDAGTNDEVWLISPAMDLSSTANELFSFETKIRFWAGACLTVFVSEDFDGTPDGIATATWTELNPTLPGSGQEDVFVNSGDLDLSSFNSSNVRVAFKYTGSKQTGVTTTYQLDNIKVFEN</sequence>
<reference evidence="1 2" key="1">
    <citation type="submission" date="2013-09" db="EMBL/GenBank/DDBJ databases">
        <authorList>
            <person name="Zeng Z."/>
            <person name="Chen C."/>
        </authorList>
    </citation>
    <scope>NUCLEOTIDE SEQUENCE [LARGE SCALE GENOMIC DNA]</scope>
    <source>
        <strain evidence="1 2">GH29-5</strain>
    </source>
</reference>
<accession>A0A0A2MCL1</accession>
<gene>
    <name evidence="1" type="ORF">Q764_08735</name>
</gene>
<dbReference type="OrthoDB" id="1492759at2"/>
<dbReference type="Gene3D" id="2.60.120.200">
    <property type="match status" value="1"/>
</dbReference>
<evidence type="ECO:0000313" key="1">
    <source>
        <dbReference type="EMBL" id="KGO89148.1"/>
    </source>
</evidence>
<dbReference type="Proteomes" id="UP000030121">
    <property type="component" value="Unassembled WGS sequence"/>
</dbReference>
<keyword evidence="2" id="KW-1185">Reference proteome</keyword>